<dbReference type="Proteomes" id="UP000245638">
    <property type="component" value="Unassembled WGS sequence"/>
</dbReference>
<dbReference type="EMBL" id="QEFD01000062">
    <property type="protein sequence ID" value="PVU76908.1"/>
    <property type="molecule type" value="Genomic_DNA"/>
</dbReference>
<sequence>MIIDFLVNILELIKEKQCNINLFSALSLTSIVYNNFGEFLSNKQSYSANNPLLKYQIIILNDKNKTKDVEEKKSLFKR</sequence>
<dbReference type="AlphaFoldDB" id="A0A2T9X9Y7"/>
<name>A0A2T9X9Y7_9CREN</name>
<protein>
    <submittedName>
        <fullName evidence="1">Type III-B CRISPR module RAMP protein Cmr6</fullName>
    </submittedName>
</protein>
<evidence type="ECO:0000313" key="1">
    <source>
        <dbReference type="EMBL" id="PVU76908.1"/>
    </source>
</evidence>
<feature type="non-terminal residue" evidence="1">
    <location>
        <position position="78"/>
    </location>
</feature>
<reference evidence="1 2" key="1">
    <citation type="journal article" date="2015" name="Appl. Environ. Microbiol.">
        <title>Nanoarchaeota, Their Sulfolobales Host, and Nanoarchaeota Virus Distribution across Yellowstone National Park Hot Springs.</title>
        <authorList>
            <person name="Munson-McGee J.H."/>
            <person name="Field E.K."/>
            <person name="Bateson M."/>
            <person name="Rooney C."/>
            <person name="Stepanauskas R."/>
            <person name="Young M.J."/>
        </authorList>
    </citation>
    <scope>NUCLEOTIDE SEQUENCE [LARGE SCALE GENOMIC DNA]</scope>
    <source>
        <strain evidence="1">SCGC AC-742_N10</strain>
    </source>
</reference>
<gene>
    <name evidence="1" type="ORF">DDW13_01765</name>
</gene>
<proteinExistence type="predicted"/>
<comment type="caution">
    <text evidence="1">The sequence shown here is derived from an EMBL/GenBank/DDBJ whole genome shotgun (WGS) entry which is preliminary data.</text>
</comment>
<accession>A0A2T9X9Y7</accession>
<organism evidence="1 2">
    <name type="scientific">Acidianus hospitalis</name>
    <dbReference type="NCBI Taxonomy" id="563177"/>
    <lineage>
        <taxon>Archaea</taxon>
        <taxon>Thermoproteota</taxon>
        <taxon>Thermoprotei</taxon>
        <taxon>Sulfolobales</taxon>
        <taxon>Sulfolobaceae</taxon>
        <taxon>Acidianus</taxon>
    </lineage>
</organism>
<evidence type="ECO:0000313" key="2">
    <source>
        <dbReference type="Proteomes" id="UP000245638"/>
    </source>
</evidence>